<feature type="non-terminal residue" evidence="1">
    <location>
        <position position="113"/>
    </location>
</feature>
<protein>
    <recommendedName>
        <fullName evidence="2">GB1/RHD3-type G domain-containing protein</fullName>
    </recommendedName>
</protein>
<evidence type="ECO:0000313" key="1">
    <source>
        <dbReference type="EMBL" id="JAS88587.1"/>
    </source>
</evidence>
<dbReference type="InterPro" id="IPR027417">
    <property type="entry name" value="P-loop_NTPase"/>
</dbReference>
<accession>A0A1B6INW7</accession>
<dbReference type="AlphaFoldDB" id="A0A1B6INW7"/>
<dbReference type="Gene3D" id="3.40.50.300">
    <property type="entry name" value="P-loop containing nucleotide triphosphate hydrolases"/>
    <property type="match status" value="1"/>
</dbReference>
<dbReference type="EMBL" id="GECU01019119">
    <property type="protein sequence ID" value="JAS88587.1"/>
    <property type="molecule type" value="Transcribed_RNA"/>
</dbReference>
<reference evidence="1" key="1">
    <citation type="submission" date="2015-11" db="EMBL/GenBank/DDBJ databases">
        <title>De novo transcriptome assembly of four potential Pierce s Disease insect vectors from Arizona vineyards.</title>
        <authorList>
            <person name="Tassone E.E."/>
        </authorList>
    </citation>
    <scope>NUCLEOTIDE SEQUENCE</scope>
</reference>
<sequence>MERTGYVSSFHLSGLENWSYNVDHEILERVKMASLDENYTPAIQILNTDGKAINIIEQYENGPTLSEVFCDEEHRDMPMLVFSITGKTRGGKSFLLNLAAKYLEHQGHKDWMT</sequence>
<evidence type="ECO:0008006" key="2">
    <source>
        <dbReference type="Google" id="ProtNLM"/>
    </source>
</evidence>
<name>A0A1B6INW7_9HEMI</name>
<gene>
    <name evidence="1" type="ORF">g.41278</name>
</gene>
<organism evidence="1">
    <name type="scientific">Homalodisca liturata</name>
    <dbReference type="NCBI Taxonomy" id="320908"/>
    <lineage>
        <taxon>Eukaryota</taxon>
        <taxon>Metazoa</taxon>
        <taxon>Ecdysozoa</taxon>
        <taxon>Arthropoda</taxon>
        <taxon>Hexapoda</taxon>
        <taxon>Insecta</taxon>
        <taxon>Pterygota</taxon>
        <taxon>Neoptera</taxon>
        <taxon>Paraneoptera</taxon>
        <taxon>Hemiptera</taxon>
        <taxon>Auchenorrhyncha</taxon>
        <taxon>Membracoidea</taxon>
        <taxon>Cicadellidae</taxon>
        <taxon>Cicadellinae</taxon>
        <taxon>Proconiini</taxon>
        <taxon>Homalodisca</taxon>
    </lineage>
</organism>
<proteinExistence type="predicted"/>